<dbReference type="InterPro" id="IPR035911">
    <property type="entry name" value="MurE/MurF_N"/>
</dbReference>
<dbReference type="Pfam" id="PF02875">
    <property type="entry name" value="Mur_ligase_C"/>
    <property type="match status" value="1"/>
</dbReference>
<dbReference type="Gene3D" id="3.40.1190.10">
    <property type="entry name" value="Mur-like, catalytic domain"/>
    <property type="match status" value="1"/>
</dbReference>
<feature type="domain" description="Mur ligase N-terminal catalytic" evidence="12">
    <location>
        <begin position="18"/>
        <end position="90"/>
    </location>
</feature>
<keyword evidence="9 11" id="KW-0131">Cell cycle</keyword>
<dbReference type="SUPFAM" id="SSF53244">
    <property type="entry name" value="MurD-like peptide ligases, peptide-binding domain"/>
    <property type="match status" value="1"/>
</dbReference>
<proteinExistence type="inferred from homology"/>
<evidence type="ECO:0000256" key="8">
    <source>
        <dbReference type="ARBA" id="ARBA00022984"/>
    </source>
</evidence>
<keyword evidence="11" id="KW-0460">Magnesium</keyword>
<keyword evidence="5 11" id="KW-0547">Nucleotide-binding</keyword>
<evidence type="ECO:0000313" key="16">
    <source>
        <dbReference type="Proteomes" id="UP000176775"/>
    </source>
</evidence>
<dbReference type="InterPro" id="IPR018109">
    <property type="entry name" value="Folylpolyglutamate_synth_CS"/>
</dbReference>
<comment type="subcellular location">
    <subcellularLocation>
        <location evidence="11">Cytoplasm</location>
    </subcellularLocation>
</comment>
<dbReference type="GO" id="GO:0008360">
    <property type="term" value="P:regulation of cell shape"/>
    <property type="evidence" value="ECO:0007669"/>
    <property type="project" value="UniProtKB-KW"/>
</dbReference>
<comment type="PTM">
    <text evidence="11">Carboxylation is probably crucial for Mg(2+) binding and, consequently, for the gamma-phosphate positioning of ATP.</text>
</comment>
<dbReference type="PROSITE" id="PS01011">
    <property type="entry name" value="FOLYLPOLYGLU_SYNT_1"/>
    <property type="match status" value="1"/>
</dbReference>
<dbReference type="SUPFAM" id="SSF63418">
    <property type="entry name" value="MurE/MurF N-terminal domain"/>
    <property type="match status" value="1"/>
</dbReference>
<dbReference type="InterPro" id="IPR005761">
    <property type="entry name" value="UDP-N-AcMur-Glu-dNH2Pim_ligase"/>
</dbReference>
<keyword evidence="4 11" id="KW-0132">Cell division</keyword>
<comment type="caution">
    <text evidence="11">Lacks conserved residue(s) required for the propagation of feature annotation.</text>
</comment>
<evidence type="ECO:0000259" key="13">
    <source>
        <dbReference type="Pfam" id="PF02875"/>
    </source>
</evidence>
<dbReference type="AlphaFoldDB" id="A0A1F8DIN8"/>
<evidence type="ECO:0000259" key="14">
    <source>
        <dbReference type="Pfam" id="PF08245"/>
    </source>
</evidence>
<keyword evidence="3 11" id="KW-0436">Ligase</keyword>
<reference evidence="15 16" key="1">
    <citation type="journal article" date="2016" name="Nat. Commun.">
        <title>Thousands of microbial genomes shed light on interconnected biogeochemical processes in an aquifer system.</title>
        <authorList>
            <person name="Anantharaman K."/>
            <person name="Brown C.T."/>
            <person name="Hug L.A."/>
            <person name="Sharon I."/>
            <person name="Castelle C.J."/>
            <person name="Probst A.J."/>
            <person name="Thomas B.C."/>
            <person name="Singh A."/>
            <person name="Wilkins M.J."/>
            <person name="Karaoz U."/>
            <person name="Brodie E.L."/>
            <person name="Williams K.H."/>
            <person name="Hubbard S.S."/>
            <person name="Banfield J.F."/>
        </authorList>
    </citation>
    <scope>NUCLEOTIDE SEQUENCE [LARGE SCALE GENOMIC DNA]</scope>
</reference>
<dbReference type="InterPro" id="IPR036565">
    <property type="entry name" value="Mur-like_cat_sf"/>
</dbReference>
<evidence type="ECO:0000256" key="6">
    <source>
        <dbReference type="ARBA" id="ARBA00022840"/>
    </source>
</evidence>
<dbReference type="PANTHER" id="PTHR23135:SF4">
    <property type="entry name" value="UDP-N-ACETYLMURAMOYL-L-ALANYL-D-GLUTAMATE--2,6-DIAMINOPIMELATE LIGASE MURE HOMOLOG, CHLOROPLASTIC"/>
    <property type="match status" value="1"/>
</dbReference>
<sequence>MTNIHKNFEQLKKDIHDYSGITGDSREVRENFIFVAVKGITSDGHKFIEEAIKNGAKLIVGEEDLKIDNAKYIKVEDSREALGQLASEWYGNPSDKLKLIGVTGTKGKTTTCFIIYHMLTKLGKKTGLVTSIAAKIGEKEADTGFHVTSPDVISLHKFLKEMVDAGCEYAVIEVSSHGIDQKRIAGVKFRIGALTNIAPEHLDYHKTFGEYKKVKKSFIESSKYKVLGPTETGLNILPGKFNNLNIETALKVMDFLEIDRNSAIRAMDTFELPEGRLEEIKNDKGIRIFVDFAHTPDSLEAALTYLRLETKGKLIAVFGCAGERDSYKRPKMGKVASELADEVILTAEDPRSEKAEDIIAQIKKGMTSGKSIVHSEPDRKKAIEIALGIAKKGDLVGIFGKGHEKSMNLDGVHEIPWSDKKIVREYISK</sequence>
<comment type="similarity">
    <text evidence="1 11">Belongs to the MurCDEF family. MurE subfamily.</text>
</comment>
<dbReference type="Proteomes" id="UP000176775">
    <property type="component" value="Unassembled WGS sequence"/>
</dbReference>
<feature type="domain" description="Mur ligase C-terminal" evidence="13">
    <location>
        <begin position="275"/>
        <end position="402"/>
    </location>
</feature>
<evidence type="ECO:0000256" key="7">
    <source>
        <dbReference type="ARBA" id="ARBA00022960"/>
    </source>
</evidence>
<dbReference type="GO" id="GO:0005737">
    <property type="term" value="C:cytoplasm"/>
    <property type="evidence" value="ECO:0007669"/>
    <property type="project" value="UniProtKB-SubCell"/>
</dbReference>
<comment type="function">
    <text evidence="11">Catalyzes the addition of an amino acid to the nucleotide precursor UDP-N-acetylmuramoyl-L-alanyl-D-glutamate (UMAG) in the biosynthesis of bacterial cell-wall peptidoglycan.</text>
</comment>
<dbReference type="EC" id="6.3.2.-" evidence="11"/>
<feature type="binding site" evidence="11">
    <location>
        <position position="175"/>
    </location>
    <ligand>
        <name>UDP-N-acetyl-alpha-D-muramoyl-L-alanyl-D-glutamate</name>
        <dbReference type="ChEBI" id="CHEBI:83900"/>
    </ligand>
</feature>
<evidence type="ECO:0000256" key="5">
    <source>
        <dbReference type="ARBA" id="ARBA00022741"/>
    </source>
</evidence>
<dbReference type="GO" id="GO:0004326">
    <property type="term" value="F:tetrahydrofolylpolyglutamate synthase activity"/>
    <property type="evidence" value="ECO:0007669"/>
    <property type="project" value="InterPro"/>
</dbReference>
<evidence type="ECO:0000313" key="15">
    <source>
        <dbReference type="EMBL" id="OGM88501.1"/>
    </source>
</evidence>
<dbReference type="GO" id="GO:0051301">
    <property type="term" value="P:cell division"/>
    <property type="evidence" value="ECO:0007669"/>
    <property type="project" value="UniProtKB-KW"/>
</dbReference>
<keyword evidence="10 11" id="KW-0961">Cell wall biogenesis/degradation</keyword>
<accession>A0A1F8DIN8</accession>
<dbReference type="InterPro" id="IPR036615">
    <property type="entry name" value="Mur_ligase_C_dom_sf"/>
</dbReference>
<dbReference type="SUPFAM" id="SSF53623">
    <property type="entry name" value="MurD-like peptide ligases, catalytic domain"/>
    <property type="match status" value="1"/>
</dbReference>
<name>A0A1F8DIN8_9BACT</name>
<dbReference type="InterPro" id="IPR004101">
    <property type="entry name" value="Mur_ligase_C"/>
</dbReference>
<feature type="modified residue" description="N6-carboxylysine" evidence="11">
    <location>
        <position position="215"/>
    </location>
</feature>
<evidence type="ECO:0000256" key="11">
    <source>
        <dbReference type="HAMAP-Rule" id="MF_00208"/>
    </source>
</evidence>
<comment type="pathway">
    <text evidence="11">Cell wall biogenesis; peptidoglycan biosynthesis.</text>
</comment>
<dbReference type="GO" id="GO:0000287">
    <property type="term" value="F:magnesium ion binding"/>
    <property type="evidence" value="ECO:0007669"/>
    <property type="project" value="UniProtKB-UniRule"/>
</dbReference>
<evidence type="ECO:0000256" key="1">
    <source>
        <dbReference type="ARBA" id="ARBA00005898"/>
    </source>
</evidence>
<gene>
    <name evidence="11" type="primary">murE</name>
    <name evidence="15" type="ORF">A2594_02075</name>
</gene>
<dbReference type="Gene3D" id="3.90.190.20">
    <property type="entry name" value="Mur ligase, C-terminal domain"/>
    <property type="match status" value="1"/>
</dbReference>
<evidence type="ECO:0000256" key="3">
    <source>
        <dbReference type="ARBA" id="ARBA00022598"/>
    </source>
</evidence>
<protein>
    <recommendedName>
        <fullName evidence="11">UDP-N-acetylmuramyl-tripeptide synthetase</fullName>
        <ecNumber evidence="11">6.3.2.-</ecNumber>
    </recommendedName>
    <alternativeName>
        <fullName evidence="11">UDP-MurNAc-tripeptide synthetase</fullName>
    </alternativeName>
</protein>
<evidence type="ECO:0000256" key="4">
    <source>
        <dbReference type="ARBA" id="ARBA00022618"/>
    </source>
</evidence>
<organism evidence="15 16">
    <name type="scientific">Candidatus Woesebacteria bacterium RIFOXYD1_FULL_41_28</name>
    <dbReference type="NCBI Taxonomy" id="1802550"/>
    <lineage>
        <taxon>Bacteria</taxon>
        <taxon>Candidatus Woeseibacteriota</taxon>
    </lineage>
</organism>
<evidence type="ECO:0000256" key="10">
    <source>
        <dbReference type="ARBA" id="ARBA00023316"/>
    </source>
</evidence>
<feature type="binding site" evidence="11">
    <location>
        <position position="181"/>
    </location>
    <ligand>
        <name>UDP-N-acetyl-alpha-D-muramoyl-L-alanyl-D-glutamate</name>
        <dbReference type="ChEBI" id="CHEBI:83900"/>
    </ligand>
</feature>
<dbReference type="Gene3D" id="3.40.1390.10">
    <property type="entry name" value="MurE/MurF, N-terminal domain"/>
    <property type="match status" value="1"/>
</dbReference>
<dbReference type="UniPathway" id="UPA00219"/>
<dbReference type="GO" id="GO:0005524">
    <property type="term" value="F:ATP binding"/>
    <property type="evidence" value="ECO:0007669"/>
    <property type="project" value="UniProtKB-UniRule"/>
</dbReference>
<dbReference type="HAMAP" id="MF_00208">
    <property type="entry name" value="MurE"/>
    <property type="match status" value="1"/>
</dbReference>
<dbReference type="InterPro" id="IPR000713">
    <property type="entry name" value="Mur_ligase_N"/>
</dbReference>
<dbReference type="EMBL" id="MGIK01000008">
    <property type="protein sequence ID" value="OGM88501.1"/>
    <property type="molecule type" value="Genomic_DNA"/>
</dbReference>
<keyword evidence="7 11" id="KW-0133">Cell shape</keyword>
<dbReference type="GO" id="GO:0071555">
    <property type="term" value="P:cell wall organization"/>
    <property type="evidence" value="ECO:0007669"/>
    <property type="project" value="UniProtKB-KW"/>
</dbReference>
<keyword evidence="6 11" id="KW-0067">ATP-binding</keyword>
<dbReference type="GO" id="GO:0009252">
    <property type="term" value="P:peptidoglycan biosynthetic process"/>
    <property type="evidence" value="ECO:0007669"/>
    <property type="project" value="UniProtKB-UniRule"/>
</dbReference>
<dbReference type="Pfam" id="PF08245">
    <property type="entry name" value="Mur_ligase_M"/>
    <property type="match status" value="1"/>
</dbReference>
<evidence type="ECO:0000259" key="12">
    <source>
        <dbReference type="Pfam" id="PF01225"/>
    </source>
</evidence>
<feature type="domain" description="Mur ligase central" evidence="14">
    <location>
        <begin position="102"/>
        <end position="223"/>
    </location>
</feature>
<feature type="binding site" evidence="11">
    <location>
        <position position="183"/>
    </location>
    <ligand>
        <name>UDP-N-acetyl-alpha-D-muramoyl-L-alanyl-D-glutamate</name>
        <dbReference type="ChEBI" id="CHEBI:83900"/>
    </ligand>
</feature>
<keyword evidence="8 11" id="KW-0573">Peptidoglycan synthesis</keyword>
<dbReference type="Pfam" id="PF01225">
    <property type="entry name" value="Mur_ligase"/>
    <property type="match status" value="1"/>
</dbReference>
<dbReference type="InterPro" id="IPR013221">
    <property type="entry name" value="Mur_ligase_cen"/>
</dbReference>
<comment type="cofactor">
    <cofactor evidence="11">
        <name>Mg(2+)</name>
        <dbReference type="ChEBI" id="CHEBI:18420"/>
    </cofactor>
</comment>
<feature type="binding site" evidence="11">
    <location>
        <position position="25"/>
    </location>
    <ligand>
        <name>UDP-N-acetyl-alpha-D-muramoyl-L-alanyl-D-glutamate</name>
        <dbReference type="ChEBI" id="CHEBI:83900"/>
    </ligand>
</feature>
<comment type="caution">
    <text evidence="15">The sequence shown here is derived from an EMBL/GenBank/DDBJ whole genome shotgun (WGS) entry which is preliminary data.</text>
</comment>
<keyword evidence="2 11" id="KW-0963">Cytoplasm</keyword>
<evidence type="ECO:0000256" key="2">
    <source>
        <dbReference type="ARBA" id="ARBA00022490"/>
    </source>
</evidence>
<feature type="binding site" evidence="11">
    <location>
        <begin position="104"/>
        <end position="110"/>
    </location>
    <ligand>
        <name>ATP</name>
        <dbReference type="ChEBI" id="CHEBI:30616"/>
    </ligand>
</feature>
<evidence type="ECO:0000256" key="9">
    <source>
        <dbReference type="ARBA" id="ARBA00023306"/>
    </source>
</evidence>
<dbReference type="PANTHER" id="PTHR23135">
    <property type="entry name" value="MUR LIGASE FAMILY MEMBER"/>
    <property type="match status" value="1"/>
</dbReference>